<feature type="region of interest" description="Disordered" evidence="1">
    <location>
        <begin position="1"/>
        <end position="35"/>
    </location>
</feature>
<protein>
    <submittedName>
        <fullName evidence="2">Uncharacterized protein MANES_18G022900</fullName>
    </submittedName>
</protein>
<evidence type="ECO:0000313" key="2">
    <source>
        <dbReference type="EMBL" id="MBX37937.1"/>
    </source>
</evidence>
<organism evidence="2">
    <name type="scientific">Rhizophora mucronata</name>
    <name type="common">Asiatic mangrove</name>
    <dbReference type="NCBI Taxonomy" id="61149"/>
    <lineage>
        <taxon>Eukaryota</taxon>
        <taxon>Viridiplantae</taxon>
        <taxon>Streptophyta</taxon>
        <taxon>Embryophyta</taxon>
        <taxon>Tracheophyta</taxon>
        <taxon>Spermatophyta</taxon>
        <taxon>Magnoliopsida</taxon>
        <taxon>eudicotyledons</taxon>
        <taxon>Gunneridae</taxon>
        <taxon>Pentapetalae</taxon>
        <taxon>rosids</taxon>
        <taxon>fabids</taxon>
        <taxon>Malpighiales</taxon>
        <taxon>Rhizophoraceae</taxon>
        <taxon>Rhizophora</taxon>
    </lineage>
</organism>
<sequence>MMGSAEKQLREEMVSAPMEAPTPAPATEPAVSENRKATLTRILTRKLMGTCQSCM</sequence>
<proteinExistence type="predicted"/>
<dbReference type="AlphaFoldDB" id="A0A2P2N5Z7"/>
<dbReference type="EMBL" id="GGEC01057453">
    <property type="protein sequence ID" value="MBX37937.1"/>
    <property type="molecule type" value="Transcribed_RNA"/>
</dbReference>
<name>A0A2P2N5Z7_RHIMU</name>
<accession>A0A2P2N5Z7</accession>
<reference evidence="2" key="1">
    <citation type="submission" date="2018-02" db="EMBL/GenBank/DDBJ databases">
        <title>Rhizophora mucronata_Transcriptome.</title>
        <authorList>
            <person name="Meera S.P."/>
            <person name="Sreeshan A."/>
            <person name="Augustine A."/>
        </authorList>
    </citation>
    <scope>NUCLEOTIDE SEQUENCE</scope>
    <source>
        <tissue evidence="2">Leaf</tissue>
    </source>
</reference>
<evidence type="ECO:0000256" key="1">
    <source>
        <dbReference type="SAM" id="MobiDB-lite"/>
    </source>
</evidence>